<sequence>MRFALLFVALVLAGCTADGRAGNPVSRIATWFSYLNGDDLRARCDPGAVPRYRFVYNAVYLEQVRIYDLAPADNGAFLLDSKVTAGRLPATLEIDENGIRFPGLAGETRRLIGGGDVAQLFQALADDGFGRPTPRGRVLHSDSYYWLAMGCHGGRFVYQAWSWPEDRLGSLRFADRLLAHDDTGVKAKAPRDSDFLTPGSRPRGGGRANEDNGPYFSLQVGDNGLNIGPRF</sequence>
<gene>
    <name evidence="2" type="ORF">OCH7691_01817</name>
</gene>
<dbReference type="EMBL" id="FWFR01000001">
    <property type="protein sequence ID" value="SLN43583.1"/>
    <property type="molecule type" value="Genomic_DNA"/>
</dbReference>
<reference evidence="2 3" key="1">
    <citation type="submission" date="2017-03" db="EMBL/GenBank/DDBJ databases">
        <authorList>
            <person name="Afonso C.L."/>
            <person name="Miller P.J."/>
            <person name="Scott M.A."/>
            <person name="Spackman E."/>
            <person name="Goraichik I."/>
            <person name="Dimitrov K.M."/>
            <person name="Suarez D.L."/>
            <person name="Swayne D.E."/>
        </authorList>
    </citation>
    <scope>NUCLEOTIDE SEQUENCE [LARGE SCALE GENOMIC DNA]</scope>
    <source>
        <strain evidence="2 3">CECT 7691</strain>
    </source>
</reference>
<evidence type="ECO:0008006" key="4">
    <source>
        <dbReference type="Google" id="ProtNLM"/>
    </source>
</evidence>
<organism evidence="2 3">
    <name type="scientific">Oceanibacterium hippocampi</name>
    <dbReference type="NCBI Taxonomy" id="745714"/>
    <lineage>
        <taxon>Bacteria</taxon>
        <taxon>Pseudomonadati</taxon>
        <taxon>Pseudomonadota</taxon>
        <taxon>Alphaproteobacteria</taxon>
        <taxon>Sneathiellales</taxon>
        <taxon>Sneathiellaceae</taxon>
        <taxon>Oceanibacterium</taxon>
    </lineage>
</organism>
<evidence type="ECO:0000313" key="3">
    <source>
        <dbReference type="Proteomes" id="UP000193200"/>
    </source>
</evidence>
<dbReference type="Proteomes" id="UP000193200">
    <property type="component" value="Unassembled WGS sequence"/>
</dbReference>
<evidence type="ECO:0000256" key="1">
    <source>
        <dbReference type="SAM" id="MobiDB-lite"/>
    </source>
</evidence>
<proteinExistence type="predicted"/>
<dbReference type="InParanoid" id="A0A1Y5SLV1"/>
<dbReference type="OrthoDB" id="7341703at2"/>
<dbReference type="PROSITE" id="PS51257">
    <property type="entry name" value="PROKAR_LIPOPROTEIN"/>
    <property type="match status" value="1"/>
</dbReference>
<dbReference type="RefSeq" id="WP_139839594.1">
    <property type="nucleotide sequence ID" value="NZ_FWFR01000001.1"/>
</dbReference>
<keyword evidence="3" id="KW-1185">Reference proteome</keyword>
<accession>A0A1Y5SLV1</accession>
<name>A0A1Y5SLV1_9PROT</name>
<evidence type="ECO:0000313" key="2">
    <source>
        <dbReference type="EMBL" id="SLN43583.1"/>
    </source>
</evidence>
<feature type="region of interest" description="Disordered" evidence="1">
    <location>
        <begin position="188"/>
        <end position="215"/>
    </location>
</feature>
<protein>
    <recommendedName>
        <fullName evidence="4">Lipoprotein</fullName>
    </recommendedName>
</protein>
<dbReference type="AlphaFoldDB" id="A0A1Y5SLV1"/>